<evidence type="ECO:0000313" key="3">
    <source>
        <dbReference type="Proteomes" id="UP000463857"/>
    </source>
</evidence>
<evidence type="ECO:0000313" key="2">
    <source>
        <dbReference type="EMBL" id="QHC01194.1"/>
    </source>
</evidence>
<proteinExistence type="predicted"/>
<keyword evidence="3" id="KW-1185">Reference proteome</keyword>
<dbReference type="Proteomes" id="UP000463857">
    <property type="component" value="Chromosome"/>
</dbReference>
<accession>A0A7L4YQL3</accession>
<evidence type="ECO:0000256" key="1">
    <source>
        <dbReference type="SAM" id="MobiDB-lite"/>
    </source>
</evidence>
<dbReference type="EMBL" id="CP047156">
    <property type="protein sequence ID" value="QHC01194.1"/>
    <property type="molecule type" value="Genomic_DNA"/>
</dbReference>
<protein>
    <submittedName>
        <fullName evidence="2">Uncharacterized protein</fullName>
    </submittedName>
</protein>
<dbReference type="AlphaFoldDB" id="A0A7L4YQL3"/>
<sequence length="87" mass="9937">MFDLGQPEQQRDHREELMPHSERAELLPALGQVRPIGRPPLRDTDVLQLHPPSRIDTGPGVLRKLVDHRIGKHALVIRREIAARHPV</sequence>
<reference evidence="2 3" key="1">
    <citation type="journal article" date="2018" name="Int. J. Syst. Evol. Microbiol.">
        <title>Epidermidibacterium keratini gen. nov., sp. nov., a member of the family Sporichthyaceae, isolated from keratin epidermis.</title>
        <authorList>
            <person name="Lee D.G."/>
            <person name="Trujillo M.E."/>
            <person name="Kang S."/>
            <person name="Nam J.J."/>
            <person name="Kim Y.J."/>
        </authorList>
    </citation>
    <scope>NUCLEOTIDE SEQUENCE [LARGE SCALE GENOMIC DNA]</scope>
    <source>
        <strain evidence="2 3">EPI-7</strain>
    </source>
</reference>
<feature type="region of interest" description="Disordered" evidence="1">
    <location>
        <begin position="34"/>
        <end position="53"/>
    </location>
</feature>
<dbReference type="KEGG" id="eke:EK0264_13440"/>
<dbReference type="InParanoid" id="A0A7L4YQL3"/>
<name>A0A7L4YQL3_9ACTN</name>
<dbReference type="RefSeq" id="WP_159546331.1">
    <property type="nucleotide sequence ID" value="NZ_CP047156.1"/>
</dbReference>
<organism evidence="2 3">
    <name type="scientific">Epidermidibacterium keratini</name>
    <dbReference type="NCBI Taxonomy" id="1891644"/>
    <lineage>
        <taxon>Bacteria</taxon>
        <taxon>Bacillati</taxon>
        <taxon>Actinomycetota</taxon>
        <taxon>Actinomycetes</taxon>
        <taxon>Sporichthyales</taxon>
        <taxon>Sporichthyaceae</taxon>
        <taxon>Epidermidibacterium</taxon>
    </lineage>
</organism>
<feature type="region of interest" description="Disordered" evidence="1">
    <location>
        <begin position="1"/>
        <end position="21"/>
    </location>
</feature>
<feature type="compositionally biased region" description="Basic and acidic residues" evidence="1">
    <location>
        <begin position="9"/>
        <end position="21"/>
    </location>
</feature>
<gene>
    <name evidence="2" type="ORF">EK0264_13440</name>
</gene>